<sequence>MPVIRKNELIAVLYLENTLTEHCFKSEQVQLLNILTAQISISMENAFYFKSKMKAVRELAETEANRTKDQIYHKKQEEFVDRICHEIRNPIQGLLGCCEVLKHVNKKLTTHNIPVVNDELDTLHSCIESIQACGTYQKVITDDVLTLSKLEMGKVSLIIKPMSPLIMIQHIERMFMNDAAKKNIYLRVSVSDAVKNIVIDADYNRISQVVINMVSNAIKFTSKGGVDVGCDLVGNELIFLVSDTGMGVDALDQSAIFDRFVQASQRNMSEYSGSGLGLFICKMLADLMNGHIWVESGTKERSVGSQFKFRMPCLLSSPKDAEIFTKSLKREVSQASSTEEPENFENINILVVEDNSINRRVLGKMLDTIKCPNKSACDGLEGFNVFKSNNFDLIFMDISMPIMNGLECTRKIREYEQSNNLNRVTIIGLSGNARQEHQDEGIKAGMDDYCTKPIQKVDMIRVIGKVAENKAKAV</sequence>
<keyword evidence="3 6" id="KW-0597">Phosphoprotein</keyword>
<dbReference type="PANTHER" id="PTHR43047">
    <property type="entry name" value="TWO-COMPONENT HISTIDINE PROTEIN KINASE"/>
    <property type="match status" value="1"/>
</dbReference>
<name>A0AAW2ZK26_9EUKA</name>
<dbReference type="SMART" id="SM00388">
    <property type="entry name" value="HisKA"/>
    <property type="match status" value="1"/>
</dbReference>
<keyword evidence="10" id="KW-1185">Reference proteome</keyword>
<reference evidence="9 10" key="1">
    <citation type="submission" date="2024-03" db="EMBL/GenBank/DDBJ databases">
        <title>The Acrasis kona genome and developmental transcriptomes reveal deep origins of eukaryotic multicellular pathways.</title>
        <authorList>
            <person name="Sheikh S."/>
            <person name="Fu C.-J."/>
            <person name="Brown M.W."/>
            <person name="Baldauf S.L."/>
        </authorList>
    </citation>
    <scope>NUCLEOTIDE SEQUENCE [LARGE SCALE GENOMIC DNA]</scope>
    <source>
        <strain evidence="9 10">ATCC MYA-3509</strain>
    </source>
</reference>
<dbReference type="AlphaFoldDB" id="A0AAW2ZK26"/>
<dbReference type="InterPro" id="IPR001789">
    <property type="entry name" value="Sig_transdc_resp-reg_receiver"/>
</dbReference>
<dbReference type="PROSITE" id="PS50110">
    <property type="entry name" value="RESPONSE_REGULATORY"/>
    <property type="match status" value="1"/>
</dbReference>
<dbReference type="EMBL" id="JAOPGA020001602">
    <property type="protein sequence ID" value="KAL0489744.1"/>
    <property type="molecule type" value="Genomic_DNA"/>
</dbReference>
<gene>
    <name evidence="9" type="ORF">AKO1_003930</name>
</gene>
<dbReference type="Gene3D" id="3.30.565.10">
    <property type="entry name" value="Histidine kinase-like ATPase, C-terminal domain"/>
    <property type="match status" value="1"/>
</dbReference>
<keyword evidence="5 9" id="KW-0418">Kinase</keyword>
<evidence type="ECO:0000256" key="6">
    <source>
        <dbReference type="PROSITE-ProRule" id="PRU00169"/>
    </source>
</evidence>
<protein>
    <recommendedName>
        <fullName evidence="2">histidine kinase</fullName>
        <ecNumber evidence="2">2.7.13.3</ecNumber>
    </recommendedName>
</protein>
<dbReference type="InterPro" id="IPR011006">
    <property type="entry name" value="CheY-like_superfamily"/>
</dbReference>
<dbReference type="CDD" id="cd00082">
    <property type="entry name" value="HisKA"/>
    <property type="match status" value="1"/>
</dbReference>
<evidence type="ECO:0000313" key="10">
    <source>
        <dbReference type="Proteomes" id="UP001431209"/>
    </source>
</evidence>
<evidence type="ECO:0000259" key="7">
    <source>
        <dbReference type="PROSITE" id="PS50109"/>
    </source>
</evidence>
<dbReference type="GO" id="GO:0005886">
    <property type="term" value="C:plasma membrane"/>
    <property type="evidence" value="ECO:0007669"/>
    <property type="project" value="TreeGrafter"/>
</dbReference>
<dbReference type="InterPro" id="IPR036097">
    <property type="entry name" value="HisK_dim/P_sf"/>
</dbReference>
<dbReference type="PANTHER" id="PTHR43047:SF72">
    <property type="entry name" value="OSMOSENSING HISTIDINE PROTEIN KINASE SLN1"/>
    <property type="match status" value="1"/>
</dbReference>
<dbReference type="Gene3D" id="3.40.50.2300">
    <property type="match status" value="1"/>
</dbReference>
<dbReference type="InterPro" id="IPR003594">
    <property type="entry name" value="HATPase_dom"/>
</dbReference>
<dbReference type="GO" id="GO:0009927">
    <property type="term" value="F:histidine phosphotransfer kinase activity"/>
    <property type="evidence" value="ECO:0007669"/>
    <property type="project" value="TreeGrafter"/>
</dbReference>
<comment type="caution">
    <text evidence="9">The sequence shown here is derived from an EMBL/GenBank/DDBJ whole genome shotgun (WGS) entry which is preliminary data.</text>
</comment>
<accession>A0AAW2ZK26</accession>
<evidence type="ECO:0000256" key="5">
    <source>
        <dbReference type="ARBA" id="ARBA00022777"/>
    </source>
</evidence>
<dbReference type="SUPFAM" id="SSF52172">
    <property type="entry name" value="CheY-like"/>
    <property type="match status" value="1"/>
</dbReference>
<keyword evidence="4" id="KW-0808">Transferase</keyword>
<evidence type="ECO:0000256" key="3">
    <source>
        <dbReference type="ARBA" id="ARBA00022553"/>
    </source>
</evidence>
<dbReference type="CDD" id="cd17546">
    <property type="entry name" value="REC_hyHK_CKI1_RcsC-like"/>
    <property type="match status" value="1"/>
</dbReference>
<dbReference type="InterPro" id="IPR005467">
    <property type="entry name" value="His_kinase_dom"/>
</dbReference>
<feature type="domain" description="Response regulatory" evidence="8">
    <location>
        <begin position="348"/>
        <end position="467"/>
    </location>
</feature>
<dbReference type="InterPro" id="IPR029016">
    <property type="entry name" value="GAF-like_dom_sf"/>
</dbReference>
<evidence type="ECO:0000256" key="2">
    <source>
        <dbReference type="ARBA" id="ARBA00012438"/>
    </source>
</evidence>
<evidence type="ECO:0000313" key="9">
    <source>
        <dbReference type="EMBL" id="KAL0489744.1"/>
    </source>
</evidence>
<dbReference type="Gene3D" id="1.10.287.130">
    <property type="match status" value="1"/>
</dbReference>
<dbReference type="Proteomes" id="UP001431209">
    <property type="component" value="Unassembled WGS sequence"/>
</dbReference>
<dbReference type="SMART" id="SM00387">
    <property type="entry name" value="HATPase_c"/>
    <property type="match status" value="1"/>
</dbReference>
<evidence type="ECO:0000259" key="8">
    <source>
        <dbReference type="PROSITE" id="PS50110"/>
    </source>
</evidence>
<dbReference type="Pfam" id="PF02518">
    <property type="entry name" value="HATPase_c"/>
    <property type="match status" value="1"/>
</dbReference>
<dbReference type="InterPro" id="IPR003661">
    <property type="entry name" value="HisK_dim/P_dom"/>
</dbReference>
<evidence type="ECO:0000256" key="4">
    <source>
        <dbReference type="ARBA" id="ARBA00022679"/>
    </source>
</evidence>
<dbReference type="GO" id="GO:0000155">
    <property type="term" value="F:phosphorelay sensor kinase activity"/>
    <property type="evidence" value="ECO:0007669"/>
    <property type="project" value="InterPro"/>
</dbReference>
<dbReference type="PRINTS" id="PR00344">
    <property type="entry name" value="BCTRLSENSOR"/>
</dbReference>
<dbReference type="Pfam" id="PF00512">
    <property type="entry name" value="HisKA"/>
    <property type="match status" value="1"/>
</dbReference>
<proteinExistence type="predicted"/>
<dbReference type="Gene3D" id="3.30.450.40">
    <property type="match status" value="1"/>
</dbReference>
<feature type="domain" description="Histidine kinase" evidence="7">
    <location>
        <begin position="82"/>
        <end position="315"/>
    </location>
</feature>
<dbReference type="InterPro" id="IPR036890">
    <property type="entry name" value="HATPase_C_sf"/>
</dbReference>
<organism evidence="9 10">
    <name type="scientific">Acrasis kona</name>
    <dbReference type="NCBI Taxonomy" id="1008807"/>
    <lineage>
        <taxon>Eukaryota</taxon>
        <taxon>Discoba</taxon>
        <taxon>Heterolobosea</taxon>
        <taxon>Tetramitia</taxon>
        <taxon>Eutetramitia</taxon>
        <taxon>Acrasidae</taxon>
        <taxon>Acrasis</taxon>
    </lineage>
</organism>
<dbReference type="SUPFAM" id="SSF47384">
    <property type="entry name" value="Homodimeric domain of signal transducing histidine kinase"/>
    <property type="match status" value="1"/>
</dbReference>
<dbReference type="Pfam" id="PF00072">
    <property type="entry name" value="Response_reg"/>
    <property type="match status" value="1"/>
</dbReference>
<dbReference type="SMART" id="SM00448">
    <property type="entry name" value="REC"/>
    <property type="match status" value="1"/>
</dbReference>
<dbReference type="SUPFAM" id="SSF55874">
    <property type="entry name" value="ATPase domain of HSP90 chaperone/DNA topoisomerase II/histidine kinase"/>
    <property type="match status" value="1"/>
</dbReference>
<evidence type="ECO:0000256" key="1">
    <source>
        <dbReference type="ARBA" id="ARBA00000085"/>
    </source>
</evidence>
<feature type="modified residue" description="4-aspartylphosphate" evidence="6">
    <location>
        <position position="397"/>
    </location>
</feature>
<dbReference type="InterPro" id="IPR004358">
    <property type="entry name" value="Sig_transdc_His_kin-like_C"/>
</dbReference>
<dbReference type="PROSITE" id="PS50109">
    <property type="entry name" value="HIS_KIN"/>
    <property type="match status" value="1"/>
</dbReference>
<dbReference type="EC" id="2.7.13.3" evidence="2"/>
<comment type="catalytic activity">
    <reaction evidence="1">
        <text>ATP + protein L-histidine = ADP + protein N-phospho-L-histidine.</text>
        <dbReference type="EC" id="2.7.13.3"/>
    </reaction>
</comment>
<dbReference type="SUPFAM" id="SSF55781">
    <property type="entry name" value="GAF domain-like"/>
    <property type="match status" value="1"/>
</dbReference>